<feature type="non-terminal residue" evidence="1">
    <location>
        <position position="1"/>
    </location>
</feature>
<name>A0ACC1HCS3_9FUNG</name>
<evidence type="ECO:0000313" key="1">
    <source>
        <dbReference type="EMBL" id="KAJ1673077.1"/>
    </source>
</evidence>
<reference evidence="1" key="1">
    <citation type="submission" date="2022-06" db="EMBL/GenBank/DDBJ databases">
        <title>Phylogenomic reconstructions and comparative analyses of Kickxellomycotina fungi.</title>
        <authorList>
            <person name="Reynolds N.K."/>
            <person name="Stajich J.E."/>
            <person name="Barry K."/>
            <person name="Grigoriev I.V."/>
            <person name="Crous P."/>
            <person name="Smith M.E."/>
        </authorList>
    </citation>
    <scope>NUCLEOTIDE SEQUENCE</scope>
    <source>
        <strain evidence="1">RSA 2271</strain>
    </source>
</reference>
<feature type="non-terminal residue" evidence="1">
    <location>
        <position position="435"/>
    </location>
</feature>
<proteinExistence type="predicted"/>
<sequence length="435" mass="49391">GHIGYEPRQVKDQANGIKSSGGTNGYRYWVIYNNDIFDLTNYITLSGGGGVPFVVSKEGTTNSTNTPGMNFLDTKVVQMFKDLRGQDVTKVWDNMARENPRLMRRHYQCLRAAYYAGIVDNRKSARCYVANYLLLAGSVIIVAIIFFKFIASLQLTSRREPEERENFVILNVPCYTEGEESLRKTINSLTSLKYDDKRKLMFIICDGMIMGSGNDIPTPRIVLNILGVEPDQDPEPLSYLALGEGRRQHNMAKVYSGLTEHSGHVVPYLVVVKCGTPDERDRPGNRGKRDSQIMLMHFFNKVHFDLPMTPLELEIYHQIKNVIGVDPNLYEFVLMIDADTYVFPDSLIRLVSSMVHDSKTMGICGETQLANAKRSWITMMQVYEYFISHHMAKSFESLFGSVTCLPGCFCMYRLKSPDNKPLLIAKNVIEDYSIN</sequence>
<comment type="caution">
    <text evidence="1">The sequence shown here is derived from an EMBL/GenBank/DDBJ whole genome shotgun (WGS) entry which is preliminary data.</text>
</comment>
<dbReference type="EMBL" id="JAMZIH010007423">
    <property type="protein sequence ID" value="KAJ1673077.1"/>
    <property type="molecule type" value="Genomic_DNA"/>
</dbReference>
<protein>
    <submittedName>
        <fullName evidence="1">Uncharacterized protein</fullName>
    </submittedName>
</protein>
<evidence type="ECO:0000313" key="2">
    <source>
        <dbReference type="Proteomes" id="UP001145114"/>
    </source>
</evidence>
<gene>
    <name evidence="1" type="ORF">EV182_005936</name>
</gene>
<dbReference type="Proteomes" id="UP001145114">
    <property type="component" value="Unassembled WGS sequence"/>
</dbReference>
<organism evidence="1 2">
    <name type="scientific">Spiromyces aspiralis</name>
    <dbReference type="NCBI Taxonomy" id="68401"/>
    <lineage>
        <taxon>Eukaryota</taxon>
        <taxon>Fungi</taxon>
        <taxon>Fungi incertae sedis</taxon>
        <taxon>Zoopagomycota</taxon>
        <taxon>Kickxellomycotina</taxon>
        <taxon>Kickxellomycetes</taxon>
        <taxon>Kickxellales</taxon>
        <taxon>Kickxellaceae</taxon>
        <taxon>Spiromyces</taxon>
    </lineage>
</organism>
<keyword evidence="2" id="KW-1185">Reference proteome</keyword>
<accession>A0ACC1HCS3</accession>